<proteinExistence type="predicted"/>
<evidence type="ECO:0000256" key="1">
    <source>
        <dbReference type="SAM" id="Phobius"/>
    </source>
</evidence>
<keyword evidence="1" id="KW-1133">Transmembrane helix</keyword>
<sequence length="210" mass="22709">MIAVIDSRALVGYTRVYPPQVGWVKVTPIMRTQLEGIVRHVDGERAVVRLLKGPERCTLEELGAGGTCEVDDLREPLTGKPKLFEVEALNLIGARRGQRVRLEFQGRSIVGGSLVLYLLPAASFLIGLGVGGALGEHWGVTGDAVIGWQVMGGLGLMALALLGVKLFGRWGGKAMPTIVEIVKPSPERLARFRAELEQPQPKRLVGDNAR</sequence>
<dbReference type="Pfam" id="PF04246">
    <property type="entry name" value="RseC_MucC"/>
    <property type="match status" value="1"/>
</dbReference>
<organism evidence="2">
    <name type="scientific">Acetithermum autotrophicum</name>
    <dbReference type="NCBI Taxonomy" id="1446466"/>
    <lineage>
        <taxon>Bacteria</taxon>
        <taxon>Candidatus Bipolaricaulota</taxon>
        <taxon>Candidatus Acetithermum</taxon>
    </lineage>
</organism>
<reference evidence="2" key="2">
    <citation type="journal article" date="2012" name="PLoS ONE">
        <title>A Deeply Branching Thermophilic Bacterium with an Ancient Acetyl-CoA Pathway Dominates a Subsurface Ecosystem.</title>
        <authorList>
            <person name="Takami H."/>
            <person name="Noguchi H."/>
            <person name="Takaki Y."/>
            <person name="Uchiyama I."/>
            <person name="Toyoda A."/>
            <person name="Nishi S."/>
            <person name="Chee G.-J."/>
            <person name="Arai W."/>
            <person name="Nunoura T."/>
            <person name="Itoh T."/>
            <person name="Hattori M."/>
            <person name="Takai K."/>
        </authorList>
    </citation>
    <scope>NUCLEOTIDE SEQUENCE</scope>
</reference>
<gene>
    <name evidence="2" type="ORF">HGMM_OP4C056</name>
</gene>
<protein>
    <submittedName>
        <fullName evidence="2">Hypothetical conserved protein</fullName>
    </submittedName>
</protein>
<reference evidence="2" key="1">
    <citation type="journal article" date="2005" name="Environ. Microbiol.">
        <title>Genetic and functional properties of uncultivated thermophilic crenarchaeotes from a subsurface gold mine as revealed by analysis of genome fragments.</title>
        <authorList>
            <person name="Nunoura T."/>
            <person name="Hirayama H."/>
            <person name="Takami H."/>
            <person name="Oida H."/>
            <person name="Nishi S."/>
            <person name="Shimamura S."/>
            <person name="Suzuki Y."/>
            <person name="Inagaki F."/>
            <person name="Takai K."/>
            <person name="Nealson K.H."/>
            <person name="Horikoshi K."/>
        </authorList>
    </citation>
    <scope>NUCLEOTIDE SEQUENCE</scope>
</reference>
<keyword evidence="1" id="KW-0812">Transmembrane</keyword>
<keyword evidence="1" id="KW-0472">Membrane</keyword>
<feature type="transmembrane region" description="Helical" evidence="1">
    <location>
        <begin position="146"/>
        <end position="167"/>
    </location>
</feature>
<accession>H5SUZ1</accession>
<feature type="transmembrane region" description="Helical" evidence="1">
    <location>
        <begin position="109"/>
        <end position="134"/>
    </location>
</feature>
<name>H5SUZ1_ACEAU</name>
<evidence type="ECO:0000313" key="2">
    <source>
        <dbReference type="EMBL" id="BAL59420.1"/>
    </source>
</evidence>
<dbReference type="AlphaFoldDB" id="H5SUZ1"/>
<dbReference type="EMBL" id="AP011803">
    <property type="protein sequence ID" value="BAL59420.1"/>
    <property type="molecule type" value="Genomic_DNA"/>
</dbReference>